<keyword evidence="2 5" id="KW-0238">DNA-binding</keyword>
<feature type="domain" description="HTH gntR-type" evidence="4">
    <location>
        <begin position="23"/>
        <end position="91"/>
    </location>
</feature>
<dbReference type="InterPro" id="IPR008920">
    <property type="entry name" value="TF_FadR/GntR_C"/>
</dbReference>
<gene>
    <name evidence="5" type="ORF">SAMN04488557_1886</name>
</gene>
<dbReference type="AlphaFoldDB" id="A0A1I7NEY8"/>
<dbReference type="Pfam" id="PF00392">
    <property type="entry name" value="GntR"/>
    <property type="match status" value="1"/>
</dbReference>
<sequence>MSDTYDFEAPPWIDDVTRHPLVTPRVKEIATRLFARFASGEYPFGTRIPAERDLADAFGDSRATIRQALEFLATYGIVARRPGSGTFVSYQRKRSSHDGRDERTSSFPAVDQLVETASPFAMNIASSILAPEMTRLATIYMSARDVADLQNQLIQLEAIVTESDTFAMLEEEFMMAIARGTHNSLIVAMYAILHEVRRHPQWASARQQALTPAKIKSIQLMFRSLYDAIERRNVETAVEIIRLYFANAHEDMIYES</sequence>
<evidence type="ECO:0000256" key="2">
    <source>
        <dbReference type="ARBA" id="ARBA00023125"/>
    </source>
</evidence>
<dbReference type="InterPro" id="IPR036388">
    <property type="entry name" value="WH-like_DNA-bd_sf"/>
</dbReference>
<proteinExistence type="predicted"/>
<dbReference type="SMART" id="SM00895">
    <property type="entry name" value="FCD"/>
    <property type="match status" value="1"/>
</dbReference>
<evidence type="ECO:0000256" key="1">
    <source>
        <dbReference type="ARBA" id="ARBA00023015"/>
    </source>
</evidence>
<dbReference type="RefSeq" id="WP_244531173.1">
    <property type="nucleotide sequence ID" value="NZ_FPCH01000002.1"/>
</dbReference>
<dbReference type="GO" id="GO:0003700">
    <property type="term" value="F:DNA-binding transcription factor activity"/>
    <property type="evidence" value="ECO:0007669"/>
    <property type="project" value="InterPro"/>
</dbReference>
<dbReference type="Proteomes" id="UP000199423">
    <property type="component" value="Unassembled WGS sequence"/>
</dbReference>
<dbReference type="SUPFAM" id="SSF48008">
    <property type="entry name" value="GntR ligand-binding domain-like"/>
    <property type="match status" value="1"/>
</dbReference>
<dbReference type="InterPro" id="IPR036390">
    <property type="entry name" value="WH_DNA-bd_sf"/>
</dbReference>
<dbReference type="Gene3D" id="1.20.120.530">
    <property type="entry name" value="GntR ligand-binding domain-like"/>
    <property type="match status" value="1"/>
</dbReference>
<dbReference type="PROSITE" id="PS50949">
    <property type="entry name" value="HTH_GNTR"/>
    <property type="match status" value="1"/>
</dbReference>
<protein>
    <submittedName>
        <fullName evidence="5">DNA-binding transcriptional regulator, FadR family</fullName>
    </submittedName>
</protein>
<keyword evidence="1" id="KW-0805">Transcription regulation</keyword>
<dbReference type="EMBL" id="FPCH01000002">
    <property type="protein sequence ID" value="SFV33234.1"/>
    <property type="molecule type" value="Genomic_DNA"/>
</dbReference>
<accession>A0A1I7NEY8</accession>
<name>A0A1I7NEY8_9HYPH</name>
<keyword evidence="3" id="KW-0804">Transcription</keyword>
<reference evidence="6" key="1">
    <citation type="submission" date="2016-10" db="EMBL/GenBank/DDBJ databases">
        <authorList>
            <person name="Varghese N."/>
            <person name="Submissions S."/>
        </authorList>
    </citation>
    <scope>NUCLEOTIDE SEQUENCE [LARGE SCALE GENOMIC DNA]</scope>
    <source>
        <strain evidence="6">DSM 1565</strain>
    </source>
</reference>
<dbReference type="SUPFAM" id="SSF46785">
    <property type="entry name" value="Winged helix' DNA-binding domain"/>
    <property type="match status" value="1"/>
</dbReference>
<dbReference type="InterPro" id="IPR000524">
    <property type="entry name" value="Tscrpt_reg_HTH_GntR"/>
</dbReference>
<evidence type="ECO:0000259" key="4">
    <source>
        <dbReference type="PROSITE" id="PS50949"/>
    </source>
</evidence>
<dbReference type="Pfam" id="PF07729">
    <property type="entry name" value="FCD"/>
    <property type="match status" value="1"/>
</dbReference>
<keyword evidence="6" id="KW-1185">Reference proteome</keyword>
<dbReference type="GO" id="GO:0003677">
    <property type="term" value="F:DNA binding"/>
    <property type="evidence" value="ECO:0007669"/>
    <property type="project" value="UniProtKB-KW"/>
</dbReference>
<evidence type="ECO:0000313" key="6">
    <source>
        <dbReference type="Proteomes" id="UP000199423"/>
    </source>
</evidence>
<evidence type="ECO:0000256" key="3">
    <source>
        <dbReference type="ARBA" id="ARBA00023163"/>
    </source>
</evidence>
<organism evidence="5 6">
    <name type="scientific">Hyphomicrobium facile</name>
    <dbReference type="NCBI Taxonomy" id="51670"/>
    <lineage>
        <taxon>Bacteria</taxon>
        <taxon>Pseudomonadati</taxon>
        <taxon>Pseudomonadota</taxon>
        <taxon>Alphaproteobacteria</taxon>
        <taxon>Hyphomicrobiales</taxon>
        <taxon>Hyphomicrobiaceae</taxon>
        <taxon>Hyphomicrobium</taxon>
    </lineage>
</organism>
<dbReference type="InterPro" id="IPR011711">
    <property type="entry name" value="GntR_C"/>
</dbReference>
<dbReference type="PANTHER" id="PTHR43537">
    <property type="entry name" value="TRANSCRIPTIONAL REGULATOR, GNTR FAMILY"/>
    <property type="match status" value="1"/>
</dbReference>
<dbReference type="SMART" id="SM00345">
    <property type="entry name" value="HTH_GNTR"/>
    <property type="match status" value="1"/>
</dbReference>
<dbReference type="Gene3D" id="1.10.10.10">
    <property type="entry name" value="Winged helix-like DNA-binding domain superfamily/Winged helix DNA-binding domain"/>
    <property type="match status" value="1"/>
</dbReference>
<dbReference type="PRINTS" id="PR00035">
    <property type="entry name" value="HTHGNTR"/>
</dbReference>
<dbReference type="CDD" id="cd07377">
    <property type="entry name" value="WHTH_GntR"/>
    <property type="match status" value="1"/>
</dbReference>
<dbReference type="STRING" id="51670.SAMN04488557_1886"/>
<evidence type="ECO:0000313" key="5">
    <source>
        <dbReference type="EMBL" id="SFV33234.1"/>
    </source>
</evidence>
<dbReference type="PANTHER" id="PTHR43537:SF5">
    <property type="entry name" value="UXU OPERON TRANSCRIPTIONAL REGULATOR"/>
    <property type="match status" value="1"/>
</dbReference>